<proteinExistence type="predicted"/>
<dbReference type="Proteomes" id="UP000197007">
    <property type="component" value="Chromosome"/>
</dbReference>
<name>A0A1Z4BKJ2_9FLAO</name>
<protein>
    <submittedName>
        <fullName evidence="1">Uncharacterized protein</fullName>
    </submittedName>
</protein>
<dbReference type="KEGG" id="capn:CBG49_01205"/>
<accession>A0A1Z4BKJ2</accession>
<dbReference type="EMBL" id="CP022022">
    <property type="protein sequence ID" value="ASF41814.1"/>
    <property type="molecule type" value="Genomic_DNA"/>
</dbReference>
<organism evidence="1 2">
    <name type="scientific">Capnocytophaga endodontalis</name>
    <dbReference type="NCBI Taxonomy" id="2708117"/>
    <lineage>
        <taxon>Bacteria</taxon>
        <taxon>Pseudomonadati</taxon>
        <taxon>Bacteroidota</taxon>
        <taxon>Flavobacteriia</taxon>
        <taxon>Flavobacteriales</taxon>
        <taxon>Flavobacteriaceae</taxon>
        <taxon>Capnocytophaga</taxon>
    </lineage>
</organism>
<sequence>MKQIRIYYECLEQAENYIKPIIEQITKNQNTEIILVKRPKTASELNQGALSAILTLTTPDALITGITIEDNQEIEYPLILIEFTEAVTTEDHELQRTYGAIAAYLSGAYYLKIAGEKYSEKEFGGAQYNPFSTPKIFIEELKYYGYIIANWETEPNNPYTLQRNPNYPSCPSNIPILTDTLQKVVAAFITNTEQWFDKSLSELSRTTSYQQYRSEVNKATGAQALLETWKNRRKSNLNKLRYFVTQNSISAKINRFSHAMDPDRGILTFIAALFSQKYQIYGTYALVRPRGNDLMKQEMSSLSLLRQKLTKALEMDKGGIPTWLITELNTIAQNAQSINQEIDIQYIWGKYKNELPKNKVVLTIAYFLDGLYLNHNGILLKWDKRKLINTTQKDFLPHFSSFFGFKKFTTPTPIAEVQNEVDEDEVTYTIVHKVLIPNGFKIVSVSYPGSQGGGAILPNPELGKAQPREYPDVIALPPDNTNIDVVLNESKGMFSKASVEPDVNKTLKYKTDPSKITALRETLCVAQVIDPNKQLKNIIIGVAFGVKSNTKTTWQPDNVDFIFRIVDRNHWAIGIFSQEMKNLIDKIEGETSFPKLFKLNK</sequence>
<dbReference type="RefSeq" id="WP_088593029.1">
    <property type="nucleotide sequence ID" value="NZ_CP022022.1"/>
</dbReference>
<evidence type="ECO:0000313" key="2">
    <source>
        <dbReference type="Proteomes" id="UP000197007"/>
    </source>
</evidence>
<reference evidence="2" key="1">
    <citation type="submission" date="2017-06" db="EMBL/GenBank/DDBJ databases">
        <title>Complete genome sequence of Capnocytophaga sp. KCOM 1579 (=ChDC OS43) isolated from a human refractory periapical abscess lesion.</title>
        <authorList>
            <person name="Kook J.-K."/>
            <person name="Park S.-N."/>
            <person name="Lim Y.K."/>
            <person name="Roh H."/>
        </authorList>
    </citation>
    <scope>NUCLEOTIDE SEQUENCE [LARGE SCALE GENOMIC DNA]</scope>
    <source>
        <strain evidence="2">ChDC OS43</strain>
    </source>
</reference>
<gene>
    <name evidence="1" type="ORF">CBG49_01205</name>
</gene>
<dbReference type="REBASE" id="209024">
    <property type="entry name" value="CspOS43ORF1210P"/>
</dbReference>
<dbReference type="AlphaFoldDB" id="A0A1Z4BKJ2"/>
<evidence type="ECO:0000313" key="1">
    <source>
        <dbReference type="EMBL" id="ASF41814.1"/>
    </source>
</evidence>
<keyword evidence="2" id="KW-1185">Reference proteome</keyword>